<gene>
    <name evidence="1" type="ORF">SCALOS_LOCUS10059</name>
</gene>
<reference evidence="1" key="1">
    <citation type="submission" date="2021-06" db="EMBL/GenBank/DDBJ databases">
        <authorList>
            <person name="Kallberg Y."/>
            <person name="Tangrot J."/>
            <person name="Rosling A."/>
        </authorList>
    </citation>
    <scope>NUCLEOTIDE SEQUENCE</scope>
    <source>
        <strain evidence="1">AU212A</strain>
    </source>
</reference>
<protein>
    <submittedName>
        <fullName evidence="1">825_t:CDS:1</fullName>
    </submittedName>
</protein>
<evidence type="ECO:0000313" key="2">
    <source>
        <dbReference type="Proteomes" id="UP000789860"/>
    </source>
</evidence>
<comment type="caution">
    <text evidence="1">The sequence shown here is derived from an EMBL/GenBank/DDBJ whole genome shotgun (WGS) entry which is preliminary data.</text>
</comment>
<organism evidence="1 2">
    <name type="scientific">Scutellospora calospora</name>
    <dbReference type="NCBI Taxonomy" id="85575"/>
    <lineage>
        <taxon>Eukaryota</taxon>
        <taxon>Fungi</taxon>
        <taxon>Fungi incertae sedis</taxon>
        <taxon>Mucoromycota</taxon>
        <taxon>Glomeromycotina</taxon>
        <taxon>Glomeromycetes</taxon>
        <taxon>Diversisporales</taxon>
        <taxon>Gigasporaceae</taxon>
        <taxon>Scutellospora</taxon>
    </lineage>
</organism>
<evidence type="ECO:0000313" key="1">
    <source>
        <dbReference type="EMBL" id="CAG8689067.1"/>
    </source>
</evidence>
<accession>A0ACA9P5Q3</accession>
<name>A0ACA9P5Q3_9GLOM</name>
<dbReference type="EMBL" id="CAJVPM010035061">
    <property type="protein sequence ID" value="CAG8689067.1"/>
    <property type="molecule type" value="Genomic_DNA"/>
</dbReference>
<feature type="non-terminal residue" evidence="1">
    <location>
        <position position="72"/>
    </location>
</feature>
<sequence length="72" mass="8158">MSNTPSEKTSVTFPTEQTSLEATLPTEQTSLEATLPTEQTLQKTNSNKNDEKKKHSMDQIEDEMIDVEMQIQ</sequence>
<proteinExistence type="predicted"/>
<dbReference type="Proteomes" id="UP000789860">
    <property type="component" value="Unassembled WGS sequence"/>
</dbReference>
<keyword evidence="2" id="KW-1185">Reference proteome</keyword>